<dbReference type="eggNOG" id="COG1294">
    <property type="taxonomic scope" value="Bacteria"/>
</dbReference>
<dbReference type="PANTHER" id="PTHR43141">
    <property type="entry name" value="CYTOCHROME BD2 SUBUNIT II"/>
    <property type="match status" value="1"/>
</dbReference>
<keyword evidence="11 13" id="KW-0472">Membrane</keyword>
<dbReference type="EMBL" id="CP006644">
    <property type="protein sequence ID" value="AHE54220.1"/>
    <property type="molecule type" value="Genomic_DNA"/>
</dbReference>
<feature type="region of interest" description="Disordered" evidence="12">
    <location>
        <begin position="1"/>
        <end position="25"/>
    </location>
</feature>
<evidence type="ECO:0000256" key="10">
    <source>
        <dbReference type="ARBA" id="ARBA00023004"/>
    </source>
</evidence>
<dbReference type="Proteomes" id="UP000018851">
    <property type="component" value="Chromosome"/>
</dbReference>
<keyword evidence="5" id="KW-0349">Heme</keyword>
<dbReference type="PIRSF" id="PIRSF000267">
    <property type="entry name" value="Cyt_oxidse_sub2"/>
    <property type="match status" value="1"/>
</dbReference>
<keyword evidence="9 13" id="KW-1133">Transmembrane helix</keyword>
<evidence type="ECO:0008006" key="16">
    <source>
        <dbReference type="Google" id="ProtNLM"/>
    </source>
</evidence>
<evidence type="ECO:0000256" key="7">
    <source>
        <dbReference type="ARBA" id="ARBA00022723"/>
    </source>
</evidence>
<dbReference type="KEGG" id="ssan:NX02_12610"/>
<evidence type="ECO:0000256" key="13">
    <source>
        <dbReference type="SAM" id="Phobius"/>
    </source>
</evidence>
<evidence type="ECO:0000256" key="3">
    <source>
        <dbReference type="ARBA" id="ARBA00022448"/>
    </source>
</evidence>
<protein>
    <recommendedName>
        <fullName evidence="16">Cytochrome BD oxidase subunit II</fullName>
    </recommendedName>
</protein>
<keyword evidence="4" id="KW-1003">Cell membrane</keyword>
<comment type="similarity">
    <text evidence="2">Belongs to the cytochrome ubiquinol oxidase subunit 2 family.</text>
</comment>
<feature type="transmembrane region" description="Helical" evidence="13">
    <location>
        <begin position="367"/>
        <end position="391"/>
    </location>
</feature>
<evidence type="ECO:0000256" key="12">
    <source>
        <dbReference type="SAM" id="MobiDB-lite"/>
    </source>
</evidence>
<dbReference type="PATRIC" id="fig|1123269.5.peg.2448"/>
<proteinExistence type="inferred from homology"/>
<dbReference type="GO" id="GO:0046872">
    <property type="term" value="F:metal ion binding"/>
    <property type="evidence" value="ECO:0007669"/>
    <property type="project" value="UniProtKB-KW"/>
</dbReference>
<feature type="transmembrane region" description="Helical" evidence="13">
    <location>
        <begin position="116"/>
        <end position="134"/>
    </location>
</feature>
<reference evidence="14 15" key="1">
    <citation type="submission" date="2013-07" db="EMBL/GenBank/DDBJ databases">
        <title>Completed genome of Sphingomonas sanxanigenens NX02.</title>
        <authorList>
            <person name="Ma T."/>
            <person name="Huang H."/>
            <person name="Wu M."/>
            <person name="Li X."/>
            <person name="Li G."/>
        </authorList>
    </citation>
    <scope>NUCLEOTIDE SEQUENCE [LARGE SCALE GENOMIC DNA]</scope>
    <source>
        <strain evidence="14 15">NX02</strain>
    </source>
</reference>
<feature type="transmembrane region" description="Helical" evidence="13">
    <location>
        <begin position="192"/>
        <end position="213"/>
    </location>
</feature>
<evidence type="ECO:0000313" key="15">
    <source>
        <dbReference type="Proteomes" id="UP000018851"/>
    </source>
</evidence>
<feature type="transmembrane region" description="Helical" evidence="13">
    <location>
        <begin position="293"/>
        <end position="315"/>
    </location>
</feature>
<keyword evidence="10" id="KW-0408">Iron</keyword>
<evidence type="ECO:0000256" key="8">
    <source>
        <dbReference type="ARBA" id="ARBA00022982"/>
    </source>
</evidence>
<evidence type="ECO:0000256" key="2">
    <source>
        <dbReference type="ARBA" id="ARBA00007543"/>
    </source>
</evidence>
<keyword evidence="3" id="KW-0813">Transport</keyword>
<accession>W0AEX4</accession>
<dbReference type="GO" id="GO:0009055">
    <property type="term" value="F:electron transfer activity"/>
    <property type="evidence" value="ECO:0007669"/>
    <property type="project" value="TreeGrafter"/>
</dbReference>
<name>W0AEX4_9SPHN</name>
<evidence type="ECO:0000256" key="11">
    <source>
        <dbReference type="ARBA" id="ARBA00023136"/>
    </source>
</evidence>
<dbReference type="InterPro" id="IPR003317">
    <property type="entry name" value="Cyt-d_oxidase_su2"/>
</dbReference>
<dbReference type="NCBIfam" id="TIGR00203">
    <property type="entry name" value="cydB"/>
    <property type="match status" value="1"/>
</dbReference>
<evidence type="ECO:0000256" key="6">
    <source>
        <dbReference type="ARBA" id="ARBA00022692"/>
    </source>
</evidence>
<dbReference type="Pfam" id="PF02322">
    <property type="entry name" value="Cyt_bd_oxida_II"/>
    <property type="match status" value="1"/>
</dbReference>
<keyword evidence="15" id="KW-1185">Reference proteome</keyword>
<evidence type="ECO:0000313" key="14">
    <source>
        <dbReference type="EMBL" id="AHE54220.1"/>
    </source>
</evidence>
<comment type="subcellular location">
    <subcellularLocation>
        <location evidence="1">Cell membrane</location>
        <topology evidence="1">Multi-pass membrane protein</topology>
    </subcellularLocation>
</comment>
<keyword evidence="6 13" id="KW-0812">Transmembrane</keyword>
<feature type="transmembrane region" description="Helical" evidence="13">
    <location>
        <begin position="322"/>
        <end position="347"/>
    </location>
</feature>
<dbReference type="GO" id="GO:0005886">
    <property type="term" value="C:plasma membrane"/>
    <property type="evidence" value="ECO:0007669"/>
    <property type="project" value="UniProtKB-SubCell"/>
</dbReference>
<dbReference type="STRING" id="1123269.NX02_12610"/>
<keyword evidence="8" id="KW-0249">Electron transport</keyword>
<dbReference type="GO" id="GO:0019646">
    <property type="term" value="P:aerobic electron transport chain"/>
    <property type="evidence" value="ECO:0007669"/>
    <property type="project" value="TreeGrafter"/>
</dbReference>
<gene>
    <name evidence="14" type="ORF">NX02_12610</name>
</gene>
<evidence type="ECO:0000256" key="5">
    <source>
        <dbReference type="ARBA" id="ARBA00022617"/>
    </source>
</evidence>
<evidence type="ECO:0000256" key="1">
    <source>
        <dbReference type="ARBA" id="ARBA00004651"/>
    </source>
</evidence>
<evidence type="ECO:0000256" key="4">
    <source>
        <dbReference type="ARBA" id="ARBA00022475"/>
    </source>
</evidence>
<organism evidence="14 15">
    <name type="scientific">Sphingomonas sanxanigenens DSM 19645 = NX02</name>
    <dbReference type="NCBI Taxonomy" id="1123269"/>
    <lineage>
        <taxon>Bacteria</taxon>
        <taxon>Pseudomonadati</taxon>
        <taxon>Pseudomonadota</taxon>
        <taxon>Alphaproteobacteria</taxon>
        <taxon>Sphingomonadales</taxon>
        <taxon>Sphingomonadaceae</taxon>
        <taxon>Sphingomonas</taxon>
    </lineage>
</organism>
<feature type="transmembrane region" description="Helical" evidence="13">
    <location>
        <begin position="234"/>
        <end position="256"/>
    </location>
</feature>
<dbReference type="GO" id="GO:0016682">
    <property type="term" value="F:oxidoreductase activity, acting on diphenols and related substances as donors, oxygen as acceptor"/>
    <property type="evidence" value="ECO:0007669"/>
    <property type="project" value="TreeGrafter"/>
</dbReference>
<dbReference type="AlphaFoldDB" id="W0AEX4"/>
<evidence type="ECO:0000256" key="9">
    <source>
        <dbReference type="ARBA" id="ARBA00022989"/>
    </source>
</evidence>
<keyword evidence="7" id="KW-0479">Metal-binding</keyword>
<sequence>MGRTMASRSTSRRPRRLPTPSPPLPDRRNGTMFDYETLRVIWWVLLGVLLIGFALTDGFDLGVGALLPFVAKGDEERRMTINAIAPTWEGNQVWFILGGGAIFAAWPFVYAISFSGFYLAMFVVLAALILRPVAFKYRAKHPDAAWRSRWDWALFIGGFVPALVFGVAVGNVLLGAPFRIDSDLRAFYEGSFLGLFSPFALLCGLLSVAMLVLHGAAWLSIKVEHGPVHDRARAFGSIAAIASILLFAGGFLFVAYGDIGYRLVGPVDPFGPSNPLRSTTEATAGGWLANYGLYPWMAIAPALGFLGAIAALIGIRRGSEPLAFAGSSASALGIIATVGCSMFPYILPSSIDPHSSLTVWNASSTEKTLGIMLFVTAVLLPIVLVYTAWAFKVMFGRVTMQDVRTNPDFY</sequence>
<dbReference type="PANTHER" id="PTHR43141:SF5">
    <property type="entry name" value="CYTOCHROME BD-I UBIQUINOL OXIDASE SUBUNIT 2"/>
    <property type="match status" value="1"/>
</dbReference>
<dbReference type="GO" id="GO:0070069">
    <property type="term" value="C:cytochrome complex"/>
    <property type="evidence" value="ECO:0007669"/>
    <property type="project" value="TreeGrafter"/>
</dbReference>
<feature type="transmembrane region" description="Helical" evidence="13">
    <location>
        <begin position="154"/>
        <end position="180"/>
    </location>
</feature>
<dbReference type="HOGENOM" id="CLU_049294_0_1_5"/>
<feature type="transmembrane region" description="Helical" evidence="13">
    <location>
        <begin position="40"/>
        <end position="71"/>
    </location>
</feature>